<name>U4LM31_PYROM</name>
<protein>
    <submittedName>
        <fullName evidence="1">Uncharacterized protein</fullName>
    </submittedName>
</protein>
<organism evidence="1 2">
    <name type="scientific">Pyronema omphalodes (strain CBS 100304)</name>
    <name type="common">Pyronema confluens</name>
    <dbReference type="NCBI Taxonomy" id="1076935"/>
    <lineage>
        <taxon>Eukaryota</taxon>
        <taxon>Fungi</taxon>
        <taxon>Dikarya</taxon>
        <taxon>Ascomycota</taxon>
        <taxon>Pezizomycotina</taxon>
        <taxon>Pezizomycetes</taxon>
        <taxon>Pezizales</taxon>
        <taxon>Pyronemataceae</taxon>
        <taxon>Pyronema</taxon>
    </lineage>
</organism>
<dbReference type="AlphaFoldDB" id="U4LM31"/>
<evidence type="ECO:0000313" key="1">
    <source>
        <dbReference type="EMBL" id="CCX14773.1"/>
    </source>
</evidence>
<keyword evidence="2" id="KW-1185">Reference proteome</keyword>
<reference evidence="1 2" key="1">
    <citation type="journal article" date="2013" name="PLoS Genet.">
        <title>The genome and development-dependent transcriptomes of Pyronema confluens: a window into fungal evolution.</title>
        <authorList>
            <person name="Traeger S."/>
            <person name="Altegoer F."/>
            <person name="Freitag M."/>
            <person name="Gabaldon T."/>
            <person name="Kempken F."/>
            <person name="Kumar A."/>
            <person name="Marcet-Houben M."/>
            <person name="Poggeler S."/>
            <person name="Stajich J.E."/>
            <person name="Nowrousian M."/>
        </authorList>
    </citation>
    <scope>NUCLEOTIDE SEQUENCE [LARGE SCALE GENOMIC DNA]</scope>
    <source>
        <strain evidence="2">CBS 100304</strain>
        <tissue evidence="1">Vegetative mycelium</tissue>
    </source>
</reference>
<accession>U4LM31</accession>
<dbReference type="Proteomes" id="UP000018144">
    <property type="component" value="Unassembled WGS sequence"/>
</dbReference>
<dbReference type="EMBL" id="HF936044">
    <property type="protein sequence ID" value="CCX14773.1"/>
    <property type="molecule type" value="Genomic_DNA"/>
</dbReference>
<sequence>MSSAPTLQLAQAHLFEARSLTPEWNVNMCVPYIKDPRHRH</sequence>
<gene>
    <name evidence="1" type="ORF">PCON_14367</name>
</gene>
<proteinExistence type="predicted"/>
<evidence type="ECO:0000313" key="2">
    <source>
        <dbReference type="Proteomes" id="UP000018144"/>
    </source>
</evidence>